<dbReference type="EMBL" id="OZ034822">
    <property type="protein sequence ID" value="CAL1411632.1"/>
    <property type="molecule type" value="Genomic_DNA"/>
</dbReference>
<keyword evidence="3" id="KW-1185">Reference proteome</keyword>
<dbReference type="PANTHER" id="PTHR33116:SF80">
    <property type="entry name" value="REVERSE TRANSCRIPTASE ZINC-BINDING DOMAIN-CONTAINING PROTEIN"/>
    <property type="match status" value="1"/>
</dbReference>
<gene>
    <name evidence="2" type="ORF">LTRI10_LOCUS50975</name>
</gene>
<dbReference type="InterPro" id="IPR026960">
    <property type="entry name" value="RVT-Znf"/>
</dbReference>
<sequence>MAEFSGYKLGSLPVRYLGLPLLSGKLTIRACAPLIDRVTRRIASWKSKTLSYVGKFQLVMSVLYSLTQFWMSIFILPKAVIRSIEKLCSDFLWGLGDGARKKAVVAWARITYPKKEGGLGLRDMSSWNFACVTRHIWAILLKQGSLWVAWIWEYRIKRGSFWDVTTKPGSWLWLKLLKSRDKLRVWLSDDVEGVYWKGDHLEKFSIKKVWEEVRPKSRLVAWNALIWKGSYIPKNQFLVWLVVSDYIVIGDKIQGWGEAGSYGCVFCPCPLETRSHLFAECGVYRQAFAALFVNFTCQNHGNQWSGERAWASQQFQKRIEAALAGRMIWQALIAAVWRERCKVKYGGKLLDLEGLIRLVKSELIVVLAQLAELVASKVLNAF</sequence>
<organism evidence="2 3">
    <name type="scientific">Linum trigynum</name>
    <dbReference type="NCBI Taxonomy" id="586398"/>
    <lineage>
        <taxon>Eukaryota</taxon>
        <taxon>Viridiplantae</taxon>
        <taxon>Streptophyta</taxon>
        <taxon>Embryophyta</taxon>
        <taxon>Tracheophyta</taxon>
        <taxon>Spermatophyta</taxon>
        <taxon>Magnoliopsida</taxon>
        <taxon>eudicotyledons</taxon>
        <taxon>Gunneridae</taxon>
        <taxon>Pentapetalae</taxon>
        <taxon>rosids</taxon>
        <taxon>fabids</taxon>
        <taxon>Malpighiales</taxon>
        <taxon>Linaceae</taxon>
        <taxon>Linum</taxon>
    </lineage>
</organism>
<dbReference type="AlphaFoldDB" id="A0AAV2GMI6"/>
<evidence type="ECO:0000313" key="2">
    <source>
        <dbReference type="EMBL" id="CAL1411632.1"/>
    </source>
</evidence>
<dbReference type="Proteomes" id="UP001497516">
    <property type="component" value="Chromosome 9"/>
</dbReference>
<reference evidence="2 3" key="1">
    <citation type="submission" date="2024-04" db="EMBL/GenBank/DDBJ databases">
        <authorList>
            <person name="Fracassetti M."/>
        </authorList>
    </citation>
    <scope>NUCLEOTIDE SEQUENCE [LARGE SCALE GENOMIC DNA]</scope>
</reference>
<dbReference type="Pfam" id="PF13966">
    <property type="entry name" value="zf-RVT"/>
    <property type="match status" value="1"/>
</dbReference>
<proteinExistence type="predicted"/>
<accession>A0AAV2GMI6</accession>
<feature type="domain" description="Reverse transcriptase zinc-binding" evidence="1">
    <location>
        <begin position="204"/>
        <end position="286"/>
    </location>
</feature>
<evidence type="ECO:0000259" key="1">
    <source>
        <dbReference type="Pfam" id="PF13966"/>
    </source>
</evidence>
<dbReference type="PANTHER" id="PTHR33116">
    <property type="entry name" value="REVERSE TRANSCRIPTASE ZINC-BINDING DOMAIN-CONTAINING PROTEIN-RELATED-RELATED"/>
    <property type="match status" value="1"/>
</dbReference>
<protein>
    <recommendedName>
        <fullName evidence="1">Reverse transcriptase zinc-binding domain-containing protein</fullName>
    </recommendedName>
</protein>
<name>A0AAV2GMI6_9ROSI</name>
<evidence type="ECO:0000313" key="3">
    <source>
        <dbReference type="Proteomes" id="UP001497516"/>
    </source>
</evidence>